<feature type="binding site" evidence="10 13">
    <location>
        <position position="35"/>
    </location>
    <ligand>
        <name>a divalent metal cation</name>
        <dbReference type="ChEBI" id="CHEBI:60240"/>
    </ligand>
</feature>
<feature type="binding site" evidence="10 13">
    <location>
        <position position="175"/>
    </location>
    <ligand>
        <name>a divalent metal cation</name>
        <dbReference type="ChEBI" id="CHEBI:60240"/>
    </ligand>
</feature>
<comment type="similarity">
    <text evidence="6 10 11">Belongs to the ribulose-phosphate 3-epimerase family.</text>
</comment>
<name>A0A9X5BDP2_9FIRM</name>
<dbReference type="GO" id="GO:0006098">
    <property type="term" value="P:pentose-phosphate shunt"/>
    <property type="evidence" value="ECO:0007669"/>
    <property type="project" value="UniProtKB-UniRule"/>
</dbReference>
<feature type="binding site" evidence="10 14">
    <location>
        <position position="66"/>
    </location>
    <ligand>
        <name>substrate</name>
    </ligand>
</feature>
<dbReference type="GO" id="GO:0005737">
    <property type="term" value="C:cytoplasm"/>
    <property type="evidence" value="ECO:0007669"/>
    <property type="project" value="UniProtKB-ARBA"/>
</dbReference>
<dbReference type="PANTHER" id="PTHR11749">
    <property type="entry name" value="RIBULOSE-5-PHOSPHATE-3-EPIMERASE"/>
    <property type="match status" value="1"/>
</dbReference>
<evidence type="ECO:0000256" key="5">
    <source>
        <dbReference type="ARBA" id="ARBA00001954"/>
    </source>
</evidence>
<dbReference type="SUPFAM" id="SSF51366">
    <property type="entry name" value="Ribulose-phoshate binding barrel"/>
    <property type="match status" value="1"/>
</dbReference>
<feature type="binding site" evidence="10 14">
    <location>
        <begin position="197"/>
        <end position="198"/>
    </location>
    <ligand>
        <name>substrate</name>
    </ligand>
</feature>
<feature type="binding site" evidence="10">
    <location>
        <begin position="175"/>
        <end position="177"/>
    </location>
    <ligand>
        <name>substrate</name>
    </ligand>
</feature>
<dbReference type="CDD" id="cd00429">
    <property type="entry name" value="RPE"/>
    <property type="match status" value="1"/>
</dbReference>
<sequence length="232" mass="25951">MMYILAPSLLAADFNILGQQILETQKAGAEYLHIDVMDGIFVPSISFGMPLIKSIRETSKQFFDVHLMIVEPERYIQEFVECGADGITFHLEATEHAERVIEEIHAKGAEVGISIKPKTPVEAVYPYLDKVEMILIMSVEPGFGGQTFIPESYERIRQLRNYIDEKGLSVKIEVDGGLGKKNVREVIDAGANVCVAGSAVFKKRSISDNISQFMAAFEEKEEKNRNGYGKDR</sequence>
<dbReference type="PIRSF" id="PIRSF001461">
    <property type="entry name" value="RPE"/>
    <property type="match status" value="1"/>
</dbReference>
<dbReference type="Pfam" id="PF00834">
    <property type="entry name" value="Ribul_P_3_epim"/>
    <property type="match status" value="1"/>
</dbReference>
<comment type="catalytic activity">
    <reaction evidence="1 10 11">
        <text>D-ribulose 5-phosphate = D-xylulose 5-phosphate</text>
        <dbReference type="Rhea" id="RHEA:13677"/>
        <dbReference type="ChEBI" id="CHEBI:57737"/>
        <dbReference type="ChEBI" id="CHEBI:58121"/>
        <dbReference type="EC" id="5.1.3.1"/>
    </reaction>
</comment>
<dbReference type="Proteomes" id="UP001154420">
    <property type="component" value="Unassembled WGS sequence"/>
</dbReference>
<dbReference type="AlphaFoldDB" id="A0A9X5BDP2"/>
<evidence type="ECO:0000256" key="9">
    <source>
        <dbReference type="ARBA" id="ARBA00023235"/>
    </source>
</evidence>
<evidence type="ECO:0000256" key="12">
    <source>
        <dbReference type="PIRSR" id="PIRSR001461-1"/>
    </source>
</evidence>
<evidence type="ECO:0000256" key="2">
    <source>
        <dbReference type="ARBA" id="ARBA00001936"/>
    </source>
</evidence>
<evidence type="ECO:0000256" key="3">
    <source>
        <dbReference type="ARBA" id="ARBA00001941"/>
    </source>
</evidence>
<evidence type="ECO:0000256" key="8">
    <source>
        <dbReference type="ARBA" id="ARBA00022723"/>
    </source>
</evidence>
<dbReference type="HAMAP" id="MF_02227">
    <property type="entry name" value="RPE"/>
    <property type="match status" value="1"/>
</dbReference>
<evidence type="ECO:0000256" key="10">
    <source>
        <dbReference type="HAMAP-Rule" id="MF_02227"/>
    </source>
</evidence>
<evidence type="ECO:0000256" key="1">
    <source>
        <dbReference type="ARBA" id="ARBA00001782"/>
    </source>
</evidence>
<gene>
    <name evidence="10 15" type="primary">rpe</name>
    <name evidence="15" type="ORF">D5281_04290</name>
</gene>
<comment type="cofactor">
    <cofactor evidence="10 13">
        <name>a divalent metal cation</name>
        <dbReference type="ChEBI" id="CHEBI:60240"/>
    </cofactor>
    <text evidence="10 13">Binds 1 divalent metal cation per subunit.</text>
</comment>
<evidence type="ECO:0000256" key="6">
    <source>
        <dbReference type="ARBA" id="ARBA00009541"/>
    </source>
</evidence>
<evidence type="ECO:0000256" key="11">
    <source>
        <dbReference type="PIRNR" id="PIRNR001461"/>
    </source>
</evidence>
<dbReference type="InterPro" id="IPR026019">
    <property type="entry name" value="Ribul_P_3_epim"/>
</dbReference>
<dbReference type="InterPro" id="IPR000056">
    <property type="entry name" value="Ribul_P_3_epim-like"/>
</dbReference>
<protein>
    <recommendedName>
        <fullName evidence="7 10">Ribulose-phosphate 3-epimerase</fullName>
        <ecNumber evidence="7 10">5.1.3.1</ecNumber>
    </recommendedName>
</protein>
<keyword evidence="8 10" id="KW-0479">Metal-binding</keyword>
<evidence type="ECO:0000313" key="16">
    <source>
        <dbReference type="Proteomes" id="UP001154420"/>
    </source>
</evidence>
<dbReference type="InterPro" id="IPR013785">
    <property type="entry name" value="Aldolase_TIM"/>
</dbReference>
<comment type="cofactor">
    <cofactor evidence="4">
        <name>Zn(2+)</name>
        <dbReference type="ChEBI" id="CHEBI:29105"/>
    </cofactor>
</comment>
<evidence type="ECO:0000256" key="13">
    <source>
        <dbReference type="PIRSR" id="PIRSR001461-2"/>
    </source>
</evidence>
<dbReference type="EC" id="5.1.3.1" evidence="7 10"/>
<evidence type="ECO:0000256" key="7">
    <source>
        <dbReference type="ARBA" id="ARBA00013188"/>
    </source>
</evidence>
<feature type="binding site" evidence="10 14">
    <location>
        <begin position="142"/>
        <end position="145"/>
    </location>
    <ligand>
        <name>substrate</name>
    </ligand>
</feature>
<evidence type="ECO:0000256" key="4">
    <source>
        <dbReference type="ARBA" id="ARBA00001947"/>
    </source>
</evidence>
<dbReference type="InterPro" id="IPR011060">
    <property type="entry name" value="RibuloseP-bd_barrel"/>
</dbReference>
<dbReference type="EMBL" id="QZDT01000004">
    <property type="protein sequence ID" value="NBJ91829.1"/>
    <property type="molecule type" value="Genomic_DNA"/>
</dbReference>
<comment type="pathway">
    <text evidence="10">Carbohydrate degradation.</text>
</comment>
<comment type="cofactor">
    <cofactor evidence="3">
        <name>Co(2+)</name>
        <dbReference type="ChEBI" id="CHEBI:48828"/>
    </cofactor>
</comment>
<dbReference type="NCBIfam" id="TIGR01163">
    <property type="entry name" value="rpe"/>
    <property type="match status" value="1"/>
</dbReference>
<dbReference type="GO" id="GO:0004750">
    <property type="term" value="F:D-ribulose-phosphate 3-epimerase activity"/>
    <property type="evidence" value="ECO:0007669"/>
    <property type="project" value="UniProtKB-UniRule"/>
</dbReference>
<organism evidence="15 16">
    <name type="scientific">Parablautia muri</name>
    <dbReference type="NCBI Taxonomy" id="2320879"/>
    <lineage>
        <taxon>Bacteria</taxon>
        <taxon>Bacillati</taxon>
        <taxon>Bacillota</taxon>
        <taxon>Clostridia</taxon>
        <taxon>Lachnospirales</taxon>
        <taxon>Lachnospiraceae</taxon>
        <taxon>Parablautia</taxon>
    </lineage>
</organism>
<evidence type="ECO:0000313" key="15">
    <source>
        <dbReference type="EMBL" id="NBJ91829.1"/>
    </source>
</evidence>
<proteinExistence type="inferred from homology"/>
<comment type="function">
    <text evidence="10">Catalyzes the reversible epimerization of D-ribulose 5-phosphate to D-xylulose 5-phosphate.</text>
</comment>
<dbReference type="FunFam" id="3.20.20.70:FF:000004">
    <property type="entry name" value="Ribulose-phosphate 3-epimerase"/>
    <property type="match status" value="1"/>
</dbReference>
<feature type="active site" description="Proton donor" evidence="10 12">
    <location>
        <position position="175"/>
    </location>
</feature>
<dbReference type="GO" id="GO:0046872">
    <property type="term" value="F:metal ion binding"/>
    <property type="evidence" value="ECO:0007669"/>
    <property type="project" value="UniProtKB-UniRule"/>
</dbReference>
<keyword evidence="13" id="KW-0862">Zinc</keyword>
<keyword evidence="10 11" id="KW-0119">Carbohydrate metabolism</keyword>
<dbReference type="PROSITE" id="PS01086">
    <property type="entry name" value="RIBUL_P_3_EPIMER_2"/>
    <property type="match status" value="1"/>
</dbReference>
<keyword evidence="13" id="KW-0464">Manganese</keyword>
<dbReference type="GO" id="GO:0019323">
    <property type="term" value="P:pentose catabolic process"/>
    <property type="evidence" value="ECO:0007669"/>
    <property type="project" value="UniProtKB-UniRule"/>
</dbReference>
<feature type="binding site" evidence="14">
    <location>
        <position position="177"/>
    </location>
    <ligand>
        <name>substrate</name>
    </ligand>
</feature>
<keyword evidence="9 10" id="KW-0413">Isomerase</keyword>
<evidence type="ECO:0000256" key="14">
    <source>
        <dbReference type="PIRSR" id="PIRSR001461-3"/>
    </source>
</evidence>
<feature type="binding site" evidence="10 14">
    <location>
        <position position="8"/>
    </location>
    <ligand>
        <name>substrate</name>
    </ligand>
</feature>
<dbReference type="RefSeq" id="WP_334296604.1">
    <property type="nucleotide sequence ID" value="NZ_QZDT01000004.1"/>
</dbReference>
<accession>A0A9X5BDP2</accession>
<dbReference type="NCBIfam" id="NF004076">
    <property type="entry name" value="PRK05581.1-4"/>
    <property type="match status" value="1"/>
</dbReference>
<feature type="binding site" evidence="10 13">
    <location>
        <position position="66"/>
    </location>
    <ligand>
        <name>a divalent metal cation</name>
        <dbReference type="ChEBI" id="CHEBI:60240"/>
    </ligand>
</feature>
<dbReference type="Gene3D" id="3.20.20.70">
    <property type="entry name" value="Aldolase class I"/>
    <property type="match status" value="1"/>
</dbReference>
<comment type="cofactor">
    <cofactor evidence="5">
        <name>Fe(2+)</name>
        <dbReference type="ChEBI" id="CHEBI:29033"/>
    </cofactor>
</comment>
<comment type="caution">
    <text evidence="15">The sequence shown here is derived from an EMBL/GenBank/DDBJ whole genome shotgun (WGS) entry which is preliminary data.</text>
</comment>
<feature type="active site" description="Proton acceptor" evidence="10 12">
    <location>
        <position position="35"/>
    </location>
</feature>
<comment type="cofactor">
    <cofactor evidence="2">
        <name>Mn(2+)</name>
        <dbReference type="ChEBI" id="CHEBI:29035"/>
    </cofactor>
</comment>
<keyword evidence="16" id="KW-1185">Reference proteome</keyword>
<keyword evidence="13" id="KW-0170">Cobalt</keyword>
<reference evidence="15" key="1">
    <citation type="submission" date="2018-09" db="EMBL/GenBank/DDBJ databases">
        <title>Murine metabolic-syndrome-specific gut microbial biobank.</title>
        <authorList>
            <person name="Liu C."/>
        </authorList>
    </citation>
    <scope>NUCLEOTIDE SEQUENCE</scope>
    <source>
        <strain evidence="15">D42-62</strain>
    </source>
</reference>
<feature type="binding site" evidence="10 13">
    <location>
        <position position="33"/>
    </location>
    <ligand>
        <name>a divalent metal cation</name>
        <dbReference type="ChEBI" id="CHEBI:60240"/>
    </ligand>
</feature>